<reference evidence="1 3" key="2">
    <citation type="journal article" date="2014" name="BMC Genomics">
        <title>An improved genome release (version Mt4.0) for the model legume Medicago truncatula.</title>
        <authorList>
            <person name="Tang H."/>
            <person name="Krishnakumar V."/>
            <person name="Bidwell S."/>
            <person name="Rosen B."/>
            <person name="Chan A."/>
            <person name="Zhou S."/>
            <person name="Gentzbittel L."/>
            <person name="Childs K.L."/>
            <person name="Yandell M."/>
            <person name="Gundlach H."/>
            <person name="Mayer K.F."/>
            <person name="Schwartz D.C."/>
            <person name="Town C.D."/>
        </authorList>
    </citation>
    <scope>GENOME REANNOTATION</scope>
    <source>
        <strain evidence="1">A17</strain>
        <strain evidence="2 3">cv. Jemalong A17</strain>
    </source>
</reference>
<evidence type="ECO:0000313" key="3">
    <source>
        <dbReference type="Proteomes" id="UP000002051"/>
    </source>
</evidence>
<name>A0A072UK47_MEDTR</name>
<protein>
    <submittedName>
        <fullName evidence="1 2">Uncharacterized protein</fullName>
    </submittedName>
</protein>
<reference evidence="1 3" key="1">
    <citation type="journal article" date="2011" name="Nature">
        <title>The Medicago genome provides insight into the evolution of rhizobial symbioses.</title>
        <authorList>
            <person name="Young N.D."/>
            <person name="Debelle F."/>
            <person name="Oldroyd G.E."/>
            <person name="Geurts R."/>
            <person name="Cannon S.B."/>
            <person name="Udvardi M.K."/>
            <person name="Benedito V.A."/>
            <person name="Mayer K.F."/>
            <person name="Gouzy J."/>
            <person name="Schoof H."/>
            <person name="Van de Peer Y."/>
            <person name="Proost S."/>
            <person name="Cook D.R."/>
            <person name="Meyers B.C."/>
            <person name="Spannagl M."/>
            <person name="Cheung F."/>
            <person name="De Mita S."/>
            <person name="Krishnakumar V."/>
            <person name="Gundlach H."/>
            <person name="Zhou S."/>
            <person name="Mudge J."/>
            <person name="Bharti A.K."/>
            <person name="Murray J.D."/>
            <person name="Naoumkina M.A."/>
            <person name="Rosen B."/>
            <person name="Silverstein K.A."/>
            <person name="Tang H."/>
            <person name="Rombauts S."/>
            <person name="Zhao P.X."/>
            <person name="Zhou P."/>
            <person name="Barbe V."/>
            <person name="Bardou P."/>
            <person name="Bechner M."/>
            <person name="Bellec A."/>
            <person name="Berger A."/>
            <person name="Berges H."/>
            <person name="Bidwell S."/>
            <person name="Bisseling T."/>
            <person name="Choisne N."/>
            <person name="Couloux A."/>
            <person name="Denny R."/>
            <person name="Deshpande S."/>
            <person name="Dai X."/>
            <person name="Doyle J.J."/>
            <person name="Dudez A.M."/>
            <person name="Farmer A.D."/>
            <person name="Fouteau S."/>
            <person name="Franken C."/>
            <person name="Gibelin C."/>
            <person name="Gish J."/>
            <person name="Goldstein S."/>
            <person name="Gonzalez A.J."/>
            <person name="Green P.J."/>
            <person name="Hallab A."/>
            <person name="Hartog M."/>
            <person name="Hua A."/>
            <person name="Humphray S.J."/>
            <person name="Jeong D.H."/>
            <person name="Jing Y."/>
            <person name="Jocker A."/>
            <person name="Kenton S.M."/>
            <person name="Kim D.J."/>
            <person name="Klee K."/>
            <person name="Lai H."/>
            <person name="Lang C."/>
            <person name="Lin S."/>
            <person name="Macmil S.L."/>
            <person name="Magdelenat G."/>
            <person name="Matthews L."/>
            <person name="McCorrison J."/>
            <person name="Monaghan E.L."/>
            <person name="Mun J.H."/>
            <person name="Najar F.Z."/>
            <person name="Nicholson C."/>
            <person name="Noirot C."/>
            <person name="O'Bleness M."/>
            <person name="Paule C.R."/>
            <person name="Poulain J."/>
            <person name="Prion F."/>
            <person name="Qin B."/>
            <person name="Qu C."/>
            <person name="Retzel E.F."/>
            <person name="Riddle C."/>
            <person name="Sallet E."/>
            <person name="Samain S."/>
            <person name="Samson N."/>
            <person name="Sanders I."/>
            <person name="Saurat O."/>
            <person name="Scarpelli C."/>
            <person name="Schiex T."/>
            <person name="Segurens B."/>
            <person name="Severin A.J."/>
            <person name="Sherrier D.J."/>
            <person name="Shi R."/>
            <person name="Sims S."/>
            <person name="Singer S.R."/>
            <person name="Sinharoy S."/>
            <person name="Sterck L."/>
            <person name="Viollet A."/>
            <person name="Wang B.B."/>
            <person name="Wang K."/>
            <person name="Wang M."/>
            <person name="Wang X."/>
            <person name="Warfsmann J."/>
            <person name="Weissenbach J."/>
            <person name="White D.D."/>
            <person name="White J.D."/>
            <person name="Wiley G.B."/>
            <person name="Wincker P."/>
            <person name="Xing Y."/>
            <person name="Yang L."/>
            <person name="Yao Z."/>
            <person name="Ying F."/>
            <person name="Zhai J."/>
            <person name="Zhou L."/>
            <person name="Zuber A."/>
            <person name="Denarie J."/>
            <person name="Dixon R.A."/>
            <person name="May G.D."/>
            <person name="Schwartz D.C."/>
            <person name="Rogers J."/>
            <person name="Quetier F."/>
            <person name="Town C.D."/>
            <person name="Roe B.A."/>
        </authorList>
    </citation>
    <scope>NUCLEOTIDE SEQUENCE [LARGE SCALE GENOMIC DNA]</scope>
    <source>
        <strain evidence="1">A17</strain>
        <strain evidence="2 3">cv. Jemalong A17</strain>
    </source>
</reference>
<dbReference type="EMBL" id="CM001220">
    <property type="protein sequence ID" value="KEH29776.1"/>
    <property type="molecule type" value="Genomic_DNA"/>
</dbReference>
<dbReference type="HOGENOM" id="CLU_2546063_0_0_1"/>
<dbReference type="AlphaFoldDB" id="A0A072UK47"/>
<reference evidence="2" key="3">
    <citation type="submission" date="2015-04" db="UniProtKB">
        <authorList>
            <consortium name="EnsemblPlants"/>
        </authorList>
    </citation>
    <scope>IDENTIFICATION</scope>
    <source>
        <strain evidence="2">cv. Jemalong A17</strain>
    </source>
</reference>
<keyword evidence="3" id="KW-1185">Reference proteome</keyword>
<evidence type="ECO:0000313" key="1">
    <source>
        <dbReference type="EMBL" id="KEH29776.1"/>
    </source>
</evidence>
<organism evidence="1 3">
    <name type="scientific">Medicago truncatula</name>
    <name type="common">Barrel medic</name>
    <name type="synonym">Medicago tribuloides</name>
    <dbReference type="NCBI Taxonomy" id="3880"/>
    <lineage>
        <taxon>Eukaryota</taxon>
        <taxon>Viridiplantae</taxon>
        <taxon>Streptophyta</taxon>
        <taxon>Embryophyta</taxon>
        <taxon>Tracheophyta</taxon>
        <taxon>Spermatophyta</taxon>
        <taxon>Magnoliopsida</taxon>
        <taxon>eudicotyledons</taxon>
        <taxon>Gunneridae</taxon>
        <taxon>Pentapetalae</taxon>
        <taxon>rosids</taxon>
        <taxon>fabids</taxon>
        <taxon>Fabales</taxon>
        <taxon>Fabaceae</taxon>
        <taxon>Papilionoideae</taxon>
        <taxon>50 kb inversion clade</taxon>
        <taxon>NPAAA clade</taxon>
        <taxon>Hologalegina</taxon>
        <taxon>IRL clade</taxon>
        <taxon>Trifolieae</taxon>
        <taxon>Medicago</taxon>
    </lineage>
</organism>
<sequence length="83" mass="9477">MDGVDFIVDLKTTADTFNSVHTNVTKFDQVITLTVEEFKKRLQLSAEKNIYADSGFCIIVKHFQAIFRLVFTCNSTRVFPKAI</sequence>
<proteinExistence type="predicted"/>
<gene>
    <name evidence="1" type="ordered locus">MTR_4g051608</name>
</gene>
<accession>A0A072UK47</accession>
<evidence type="ECO:0000313" key="2">
    <source>
        <dbReference type="EnsemblPlants" id="KEH29776"/>
    </source>
</evidence>
<dbReference type="EnsemblPlants" id="KEH29776">
    <property type="protein sequence ID" value="KEH29776"/>
    <property type="gene ID" value="MTR_4g051608"/>
</dbReference>
<dbReference type="Proteomes" id="UP000002051">
    <property type="component" value="Chromosome 4"/>
</dbReference>